<evidence type="ECO:0000256" key="1">
    <source>
        <dbReference type="SAM" id="Phobius"/>
    </source>
</evidence>
<sequence>MNCENCMRQIDKETLEDRLLNWNGKDLINYIKTHFSFDSHSGNLQENIEILRSIDKVVLETALARVKGFEKIYENKHILFFISGLLTATVPAITSFSTSEWKVRVMITLCATLFSVSTLMIFKKAISKDNYIASSVLSFREMLEQALEAKTEKESD</sequence>
<evidence type="ECO:0000313" key="3">
    <source>
        <dbReference type="Proteomes" id="UP001467674"/>
    </source>
</evidence>
<name>A0ABV1S2J5_BACAB</name>
<keyword evidence="1" id="KW-1133">Transmembrane helix</keyword>
<evidence type="ECO:0000313" key="2">
    <source>
        <dbReference type="EMBL" id="MER3120757.1"/>
    </source>
</evidence>
<keyword evidence="3" id="KW-1185">Reference proteome</keyword>
<feature type="transmembrane region" description="Helical" evidence="1">
    <location>
        <begin position="103"/>
        <end position="122"/>
    </location>
</feature>
<keyword evidence="1" id="KW-0472">Membrane</keyword>
<keyword evidence="1" id="KW-0812">Transmembrane</keyword>
<protein>
    <recommendedName>
        <fullName evidence="4">SLATT domain-containing protein</fullName>
    </recommendedName>
</protein>
<accession>A0ABV1S2J5</accession>
<feature type="transmembrane region" description="Helical" evidence="1">
    <location>
        <begin position="78"/>
        <end position="97"/>
    </location>
</feature>
<dbReference type="EMBL" id="JBEOME010000002">
    <property type="protein sequence ID" value="MER3120757.1"/>
    <property type="molecule type" value="Genomic_DNA"/>
</dbReference>
<proteinExistence type="predicted"/>
<gene>
    <name evidence="2" type="ORF">ABQG71_06090</name>
</gene>
<reference evidence="2 3" key="1">
    <citation type="submission" date="2024-06" db="EMBL/GenBank/DDBJ databases">
        <title>Construction of an artificial bacterial consortium using nitrogen cycle bacteria from Cuatro Cienegas Basin and a mangrove forest.</title>
        <authorList>
            <person name="Aguilera-Najera D."/>
            <person name="Marquez-Cianci L."/>
            <person name="Martinez-Perez E."/>
            <person name="Rosas-Barrera M."/>
            <person name="Rodriguez-Cruz U.E."/>
            <person name="Tapia-Lopez R."/>
            <person name="Eguiarte L.E."/>
            <person name="Souza-Saldivar V."/>
        </authorList>
    </citation>
    <scope>NUCLEOTIDE SEQUENCE [LARGE SCALE GENOMIC DNA]</scope>
    <source>
        <strain evidence="2 3">S14-15</strain>
    </source>
</reference>
<evidence type="ECO:0008006" key="4">
    <source>
        <dbReference type="Google" id="ProtNLM"/>
    </source>
</evidence>
<dbReference type="RefSeq" id="WP_268357713.1">
    <property type="nucleotide sequence ID" value="NZ_CP128109.1"/>
</dbReference>
<organism evidence="2 3">
    <name type="scientific">Bacillus altitudinis</name>
    <dbReference type="NCBI Taxonomy" id="293387"/>
    <lineage>
        <taxon>Bacteria</taxon>
        <taxon>Bacillati</taxon>
        <taxon>Bacillota</taxon>
        <taxon>Bacilli</taxon>
        <taxon>Bacillales</taxon>
        <taxon>Bacillaceae</taxon>
        <taxon>Bacillus</taxon>
    </lineage>
</organism>
<dbReference type="Proteomes" id="UP001467674">
    <property type="component" value="Unassembled WGS sequence"/>
</dbReference>
<comment type="caution">
    <text evidence="2">The sequence shown here is derived from an EMBL/GenBank/DDBJ whole genome shotgun (WGS) entry which is preliminary data.</text>
</comment>